<reference evidence="6" key="1">
    <citation type="submission" date="2021-01" db="EMBL/GenBank/DDBJ databases">
        <authorList>
            <person name="Corre E."/>
            <person name="Pelletier E."/>
            <person name="Niang G."/>
            <person name="Scheremetjew M."/>
            <person name="Finn R."/>
            <person name="Kale V."/>
            <person name="Holt S."/>
            <person name="Cochrane G."/>
            <person name="Meng A."/>
            <person name="Brown T."/>
            <person name="Cohen L."/>
        </authorList>
    </citation>
    <scope>NUCLEOTIDE SEQUENCE</scope>
    <source>
        <strain evidence="6">CCMP3328</strain>
    </source>
</reference>
<dbReference type="GO" id="GO:0006511">
    <property type="term" value="P:ubiquitin-dependent protein catabolic process"/>
    <property type="evidence" value="ECO:0007669"/>
    <property type="project" value="InterPro"/>
</dbReference>
<evidence type="ECO:0000256" key="1">
    <source>
        <dbReference type="ARBA" id="ARBA00006043"/>
    </source>
</evidence>
<gene>
    <name evidence="6" type="ORF">CAUS1442_LOCUS14902</name>
</gene>
<dbReference type="Pfam" id="PF03152">
    <property type="entry name" value="UFD1_N1"/>
    <property type="match status" value="1"/>
</dbReference>
<dbReference type="InterPro" id="IPR055418">
    <property type="entry name" value="UFD1_N2"/>
</dbReference>
<proteinExistence type="inferred from homology"/>
<dbReference type="Gene3D" id="2.40.40.50">
    <property type="entry name" value="Ubiquitin fusion degradation protein UFD1, N-terminal domain"/>
    <property type="match status" value="1"/>
</dbReference>
<dbReference type="AlphaFoldDB" id="A0A7R9ZSV5"/>
<dbReference type="Gene3D" id="3.10.330.10">
    <property type="match status" value="1"/>
</dbReference>
<feature type="chain" id="PRO_5030732935" evidence="3">
    <location>
        <begin position="30"/>
        <end position="311"/>
    </location>
</feature>
<dbReference type="EMBL" id="HBEF01024129">
    <property type="protein sequence ID" value="CAD8342767.1"/>
    <property type="molecule type" value="Transcribed_RNA"/>
</dbReference>
<dbReference type="GO" id="GO:0031593">
    <property type="term" value="F:polyubiquitin modification-dependent protein binding"/>
    <property type="evidence" value="ECO:0007669"/>
    <property type="project" value="TreeGrafter"/>
</dbReference>
<dbReference type="PANTHER" id="PTHR12555">
    <property type="entry name" value="UBIQUITIN FUSION DEGRADATON PROTEIN 1"/>
    <property type="match status" value="1"/>
</dbReference>
<feature type="domain" description="Ubiquitin fusion degradation protein UFD1 N-terminal subdomain 1" evidence="4">
    <location>
        <begin position="100"/>
        <end position="205"/>
    </location>
</feature>
<dbReference type="InterPro" id="IPR042299">
    <property type="entry name" value="Ufd1-like_Nn"/>
</dbReference>
<comment type="similarity">
    <text evidence="1">Belongs to the UFD1 family.</text>
</comment>
<evidence type="ECO:0000256" key="3">
    <source>
        <dbReference type="SAM" id="SignalP"/>
    </source>
</evidence>
<dbReference type="PROSITE" id="PS51257">
    <property type="entry name" value="PROKAR_LIPOPROTEIN"/>
    <property type="match status" value="1"/>
</dbReference>
<dbReference type="Pfam" id="PF24842">
    <property type="entry name" value="UFD1_N2"/>
    <property type="match status" value="1"/>
</dbReference>
<keyword evidence="3" id="KW-0732">Signal</keyword>
<dbReference type="GO" id="GO:0034098">
    <property type="term" value="C:VCP-NPL4-UFD1 AAA ATPase complex"/>
    <property type="evidence" value="ECO:0007669"/>
    <property type="project" value="TreeGrafter"/>
</dbReference>
<feature type="domain" description="Ubiquitin fusion degradation protein UFD1 N-terminal subdomain 2" evidence="5">
    <location>
        <begin position="210"/>
        <end position="290"/>
    </location>
</feature>
<evidence type="ECO:0000256" key="2">
    <source>
        <dbReference type="ARBA" id="ARBA00022786"/>
    </source>
</evidence>
<evidence type="ECO:0000313" key="6">
    <source>
        <dbReference type="EMBL" id="CAD8342767.1"/>
    </source>
</evidence>
<dbReference type="InterPro" id="IPR055417">
    <property type="entry name" value="UFD1_N1"/>
</dbReference>
<evidence type="ECO:0000259" key="4">
    <source>
        <dbReference type="Pfam" id="PF03152"/>
    </source>
</evidence>
<dbReference type="PANTHER" id="PTHR12555:SF13">
    <property type="entry name" value="UBIQUITIN RECOGNITION FACTOR IN ER-ASSOCIATED DEGRADATION PROTEIN 1"/>
    <property type="match status" value="1"/>
</dbReference>
<dbReference type="GO" id="GO:0036503">
    <property type="term" value="P:ERAD pathway"/>
    <property type="evidence" value="ECO:0007669"/>
    <property type="project" value="TreeGrafter"/>
</dbReference>
<organism evidence="6">
    <name type="scientific">Craspedostauros australis</name>
    <dbReference type="NCBI Taxonomy" id="1486917"/>
    <lineage>
        <taxon>Eukaryota</taxon>
        <taxon>Sar</taxon>
        <taxon>Stramenopiles</taxon>
        <taxon>Ochrophyta</taxon>
        <taxon>Bacillariophyta</taxon>
        <taxon>Bacillariophyceae</taxon>
        <taxon>Bacillariophycidae</taxon>
        <taxon>Naviculales</taxon>
        <taxon>Naviculaceae</taxon>
        <taxon>Craspedostauros</taxon>
    </lineage>
</organism>
<feature type="signal peptide" evidence="3">
    <location>
        <begin position="1"/>
        <end position="29"/>
    </location>
</feature>
<sequence>MKMWTTTTAMAMMALCVLSIACAPSAVSAMRPPKSMNLFVQRMMRHWNEASEIATLEQEVEDYNAQWVANAETQAQSFTRRRLICMPLDDRFNPSMGHFSHNHVQTGDKMSLPMLFWRAVTLNGAEVPWLFSVKRVDAEEGGSIRVGISQRVADVPKDMAASALDEVVGGILDFRAPANYVFLPWWMMRALGLRPRDVVDVELVTKTPPGSLALLRPHSSKFAKTIDNPQAVLETELRHYSSLTQGSTIAFDYNGERYWFDVAELRSGVRGEKKPIVKVQDCDLSTNFLPSKEEVLKRKLMRQKAMEEAQE</sequence>
<evidence type="ECO:0000259" key="5">
    <source>
        <dbReference type="Pfam" id="PF24842"/>
    </source>
</evidence>
<accession>A0A7R9ZSV5</accession>
<dbReference type="InterPro" id="IPR004854">
    <property type="entry name" value="Ufd1-like"/>
</dbReference>
<name>A0A7R9ZSV5_9STRA</name>
<keyword evidence="2" id="KW-0833">Ubl conjugation pathway</keyword>
<protein>
    <submittedName>
        <fullName evidence="6">Uncharacterized protein</fullName>
    </submittedName>
</protein>